<dbReference type="PANTHER" id="PTHR21461">
    <property type="entry name" value="GLYCOSYLTRANSFERASE FAMILY 92 PROTEIN"/>
    <property type="match status" value="1"/>
</dbReference>
<dbReference type="EC" id="2.4.1.-" evidence="8"/>
<evidence type="ECO:0000256" key="5">
    <source>
        <dbReference type="ARBA" id="ARBA00022692"/>
    </source>
</evidence>
<dbReference type="GO" id="GO:0005737">
    <property type="term" value="C:cytoplasm"/>
    <property type="evidence" value="ECO:0007669"/>
    <property type="project" value="TreeGrafter"/>
</dbReference>
<evidence type="ECO:0000256" key="8">
    <source>
        <dbReference type="RuleBase" id="RU366017"/>
    </source>
</evidence>
<reference evidence="10 11" key="1">
    <citation type="journal article" date="2010" name="Plant Cell">
        <title>The Chlorella variabilis NC64A genome reveals adaptation to photosymbiosis, coevolution with viruses, and cryptic sex.</title>
        <authorList>
            <person name="Blanc G."/>
            <person name="Duncan G."/>
            <person name="Agarkova I."/>
            <person name="Borodovsky M."/>
            <person name="Gurnon J."/>
            <person name="Kuo A."/>
            <person name="Lindquist E."/>
            <person name="Lucas S."/>
            <person name="Pangilinan J."/>
            <person name="Polle J."/>
            <person name="Salamov A."/>
            <person name="Terry A."/>
            <person name="Yamada T."/>
            <person name="Dunigan D.D."/>
            <person name="Grigoriev I.V."/>
            <person name="Claverie J.M."/>
            <person name="Van Etten J.L."/>
        </authorList>
    </citation>
    <scope>NUCLEOTIDE SEQUENCE [LARGE SCALE GENOMIC DNA]</scope>
    <source>
        <strain evidence="10 11">NC64A</strain>
    </source>
</reference>
<dbReference type="EMBL" id="GL433843">
    <property type="protein sequence ID" value="EFN56032.1"/>
    <property type="molecule type" value="Genomic_DNA"/>
</dbReference>
<keyword evidence="11" id="KW-1185">Reference proteome</keyword>
<gene>
    <name evidence="10" type="ORF">CHLNCDRAFT_145470</name>
</gene>
<proteinExistence type="inferred from homology"/>
<dbReference type="Pfam" id="PF01697">
    <property type="entry name" value="Glyco_transf_92"/>
    <property type="match status" value="1"/>
</dbReference>
<dbReference type="GO" id="GO:0016020">
    <property type="term" value="C:membrane"/>
    <property type="evidence" value="ECO:0007669"/>
    <property type="project" value="UniProtKB-SubCell"/>
</dbReference>
<comment type="similarity">
    <text evidence="2 8">Belongs to the glycosyltransferase 92 family.</text>
</comment>
<sequence>MRVVATSKHELSSDSGELLSVVGPQEESPAATAAAAATSRRRPQQPTDCRSAGPHRRDFSAKELALQAKRYKAWRAGTARGVAMCLTVKDQAEDLPEWVEYHLGLGASHIYVFDTGSRPPVKGVLRPYLRAGDVTYRYISDFKAASQDLNATNDHRYNPKYKQWIVYSLCLRDYGTRHRFMAFIDSDEFLVITDGTPDLPTLLEQYRRYGGLVANWRILGSSGHKSHQDSTLLAYTSCYPEQAPAQRAIKTIVNTALAVQPASPHNAYYVGGCHAVSTAGERVDGFSSARIRSDRLLVYHYATKSLQDFKAKMKRGGGLGVIFRKMDFWKQVQAHGRRQVAIAIRGYALAVTMSPHDAASLAAARAFLAQF</sequence>
<dbReference type="InParanoid" id="E1ZEH8"/>
<name>E1ZEH8_CHLVA</name>
<evidence type="ECO:0000256" key="4">
    <source>
        <dbReference type="ARBA" id="ARBA00022679"/>
    </source>
</evidence>
<keyword evidence="4 8" id="KW-0808">Transferase</keyword>
<accession>E1ZEH8</accession>
<evidence type="ECO:0000256" key="1">
    <source>
        <dbReference type="ARBA" id="ARBA00004167"/>
    </source>
</evidence>
<keyword evidence="5" id="KW-0812">Transmembrane</keyword>
<dbReference type="Proteomes" id="UP000008141">
    <property type="component" value="Unassembled WGS sequence"/>
</dbReference>
<dbReference type="RefSeq" id="XP_005848134.1">
    <property type="nucleotide sequence ID" value="XM_005848072.1"/>
</dbReference>
<evidence type="ECO:0000256" key="6">
    <source>
        <dbReference type="ARBA" id="ARBA00022989"/>
    </source>
</evidence>
<protein>
    <recommendedName>
        <fullName evidence="8">Glycosyltransferase family 92 protein</fullName>
        <ecNumber evidence="8">2.4.1.-</ecNumber>
    </recommendedName>
</protein>
<evidence type="ECO:0000256" key="9">
    <source>
        <dbReference type="SAM" id="MobiDB-lite"/>
    </source>
</evidence>
<dbReference type="PANTHER" id="PTHR21461:SF69">
    <property type="entry name" value="GLYCOSYLTRANSFERASE FAMILY 92 PROTEIN"/>
    <property type="match status" value="1"/>
</dbReference>
<evidence type="ECO:0000256" key="3">
    <source>
        <dbReference type="ARBA" id="ARBA00022676"/>
    </source>
</evidence>
<keyword evidence="6" id="KW-1133">Transmembrane helix</keyword>
<dbReference type="AlphaFoldDB" id="E1ZEH8"/>
<keyword evidence="7" id="KW-0472">Membrane</keyword>
<comment type="subcellular location">
    <subcellularLocation>
        <location evidence="1">Membrane</location>
        <topology evidence="1">Single-pass membrane protein</topology>
    </subcellularLocation>
</comment>
<dbReference type="KEGG" id="cvr:CHLNCDRAFT_145470"/>
<dbReference type="GO" id="GO:0016757">
    <property type="term" value="F:glycosyltransferase activity"/>
    <property type="evidence" value="ECO:0007669"/>
    <property type="project" value="UniProtKB-UniRule"/>
</dbReference>
<organism evidence="11">
    <name type="scientific">Chlorella variabilis</name>
    <name type="common">Green alga</name>
    <dbReference type="NCBI Taxonomy" id="554065"/>
    <lineage>
        <taxon>Eukaryota</taxon>
        <taxon>Viridiplantae</taxon>
        <taxon>Chlorophyta</taxon>
        <taxon>core chlorophytes</taxon>
        <taxon>Trebouxiophyceae</taxon>
        <taxon>Chlorellales</taxon>
        <taxon>Chlorellaceae</taxon>
        <taxon>Chlorella clade</taxon>
        <taxon>Chlorella</taxon>
    </lineage>
</organism>
<keyword evidence="3 8" id="KW-0328">Glycosyltransferase</keyword>
<evidence type="ECO:0000313" key="11">
    <source>
        <dbReference type="Proteomes" id="UP000008141"/>
    </source>
</evidence>
<evidence type="ECO:0000256" key="2">
    <source>
        <dbReference type="ARBA" id="ARBA00007647"/>
    </source>
</evidence>
<dbReference type="InterPro" id="IPR008166">
    <property type="entry name" value="Glyco_transf_92"/>
</dbReference>
<feature type="region of interest" description="Disordered" evidence="9">
    <location>
        <begin position="1"/>
        <end position="56"/>
    </location>
</feature>
<dbReference type="OrthoDB" id="2526284at2759"/>
<evidence type="ECO:0000313" key="10">
    <source>
        <dbReference type="EMBL" id="EFN56032.1"/>
    </source>
</evidence>
<evidence type="ECO:0000256" key="7">
    <source>
        <dbReference type="ARBA" id="ARBA00023136"/>
    </source>
</evidence>
<dbReference type="eggNOG" id="ENOG502QTF9">
    <property type="taxonomic scope" value="Eukaryota"/>
</dbReference>
<dbReference type="GeneID" id="17355211"/>